<dbReference type="GeneID" id="112045200"/>
<evidence type="ECO:0000256" key="5">
    <source>
        <dbReference type="ARBA" id="ARBA00023136"/>
    </source>
</evidence>
<dbReference type="Proteomes" id="UP001652582">
    <property type="component" value="Chromosome 7"/>
</dbReference>
<keyword evidence="3 7" id="KW-0812">Transmembrane</keyword>
<evidence type="ECO:0000256" key="4">
    <source>
        <dbReference type="ARBA" id="ARBA00022989"/>
    </source>
</evidence>
<keyword evidence="4 7" id="KW-1133">Transmembrane helix</keyword>
<reference evidence="9" key="1">
    <citation type="submission" date="2025-08" db="UniProtKB">
        <authorList>
            <consortium name="RefSeq"/>
        </authorList>
    </citation>
    <scope>IDENTIFICATION</scope>
</reference>
<comment type="subcellular location">
    <subcellularLocation>
        <location evidence="1">Membrane</location>
        <topology evidence="1">Single-pass membrane protein</topology>
    </subcellularLocation>
</comment>
<feature type="compositionally biased region" description="Basic residues" evidence="6">
    <location>
        <begin position="100"/>
        <end position="110"/>
    </location>
</feature>
<protein>
    <submittedName>
        <fullName evidence="9">Protein anon-73B1</fullName>
    </submittedName>
</protein>
<keyword evidence="5 7" id="KW-0472">Membrane</keyword>
<gene>
    <name evidence="9" type="primary">LOC112045200</name>
</gene>
<dbReference type="Pfam" id="PF06783">
    <property type="entry name" value="UPF0239"/>
    <property type="match status" value="1"/>
</dbReference>
<proteinExistence type="inferred from homology"/>
<name>A0A6J1MVT8_BICAN</name>
<dbReference type="KEGG" id="bany:112045200"/>
<dbReference type="InterPro" id="IPR009621">
    <property type="entry name" value="UPF0239"/>
</dbReference>
<sequence>MKSSQVKTFSKNSDQQNYILYNNPLLLNMIPNEIFAEDMMSTVIRYGLYIGAAFQLICLLACVTLTDEQSESHPYEKAYTDSDECSSEQSSPGHRATISRTRRHDKKKRR</sequence>
<evidence type="ECO:0000256" key="1">
    <source>
        <dbReference type="ARBA" id="ARBA00004167"/>
    </source>
</evidence>
<accession>A0A6J1MVT8</accession>
<evidence type="ECO:0000313" key="9">
    <source>
        <dbReference type="RefSeq" id="XP_023937062.2"/>
    </source>
</evidence>
<feature type="transmembrane region" description="Helical" evidence="7">
    <location>
        <begin position="46"/>
        <end position="66"/>
    </location>
</feature>
<dbReference type="PANTHER" id="PTHR14409:SF0">
    <property type="entry name" value="PROTEIN MANBAL"/>
    <property type="match status" value="1"/>
</dbReference>
<keyword evidence="8" id="KW-1185">Reference proteome</keyword>
<evidence type="ECO:0000313" key="8">
    <source>
        <dbReference type="Proteomes" id="UP001652582"/>
    </source>
</evidence>
<dbReference type="RefSeq" id="XP_023937062.2">
    <property type="nucleotide sequence ID" value="XM_024081294.2"/>
</dbReference>
<dbReference type="OrthoDB" id="10040809at2759"/>
<evidence type="ECO:0000256" key="2">
    <source>
        <dbReference type="ARBA" id="ARBA00006839"/>
    </source>
</evidence>
<evidence type="ECO:0000256" key="3">
    <source>
        <dbReference type="ARBA" id="ARBA00022692"/>
    </source>
</evidence>
<dbReference type="PANTHER" id="PTHR14409">
    <property type="entry name" value="MANNOSIDASE, BETA A, LYSOSOMAL-LIKE, MANBAL PROTEIN"/>
    <property type="match status" value="1"/>
</dbReference>
<dbReference type="GO" id="GO:0016020">
    <property type="term" value="C:membrane"/>
    <property type="evidence" value="ECO:0007669"/>
    <property type="project" value="UniProtKB-SubCell"/>
</dbReference>
<organism evidence="8 9">
    <name type="scientific">Bicyclus anynana</name>
    <name type="common">Squinting bush brown butterfly</name>
    <dbReference type="NCBI Taxonomy" id="110368"/>
    <lineage>
        <taxon>Eukaryota</taxon>
        <taxon>Metazoa</taxon>
        <taxon>Ecdysozoa</taxon>
        <taxon>Arthropoda</taxon>
        <taxon>Hexapoda</taxon>
        <taxon>Insecta</taxon>
        <taxon>Pterygota</taxon>
        <taxon>Neoptera</taxon>
        <taxon>Endopterygota</taxon>
        <taxon>Lepidoptera</taxon>
        <taxon>Glossata</taxon>
        <taxon>Ditrysia</taxon>
        <taxon>Papilionoidea</taxon>
        <taxon>Nymphalidae</taxon>
        <taxon>Satyrinae</taxon>
        <taxon>Satyrini</taxon>
        <taxon>Mycalesina</taxon>
        <taxon>Bicyclus</taxon>
    </lineage>
</organism>
<comment type="similarity">
    <text evidence="2">Belongs to the UPF0239 family.</text>
</comment>
<evidence type="ECO:0000256" key="7">
    <source>
        <dbReference type="SAM" id="Phobius"/>
    </source>
</evidence>
<dbReference type="AlphaFoldDB" id="A0A6J1MVT8"/>
<feature type="region of interest" description="Disordered" evidence="6">
    <location>
        <begin position="73"/>
        <end position="110"/>
    </location>
</feature>
<evidence type="ECO:0000256" key="6">
    <source>
        <dbReference type="SAM" id="MobiDB-lite"/>
    </source>
</evidence>